<comment type="subcellular location">
    <subcellularLocation>
        <location evidence="1 6">Nucleus</location>
    </subcellularLocation>
</comment>
<organism evidence="9 10">
    <name type="scientific">Pavo cristatus</name>
    <name type="common">Indian peafowl</name>
    <name type="synonym">Blue peafowl</name>
    <dbReference type="NCBI Taxonomy" id="9049"/>
    <lineage>
        <taxon>Eukaryota</taxon>
        <taxon>Metazoa</taxon>
        <taxon>Chordata</taxon>
        <taxon>Craniata</taxon>
        <taxon>Vertebrata</taxon>
        <taxon>Euteleostomi</taxon>
        <taxon>Archelosauria</taxon>
        <taxon>Archosauria</taxon>
        <taxon>Dinosauria</taxon>
        <taxon>Saurischia</taxon>
        <taxon>Theropoda</taxon>
        <taxon>Coelurosauria</taxon>
        <taxon>Aves</taxon>
        <taxon>Neognathae</taxon>
        <taxon>Galloanserae</taxon>
        <taxon>Galliformes</taxon>
        <taxon>Phasianidae</taxon>
        <taxon>Phasianinae</taxon>
        <taxon>Pavo</taxon>
    </lineage>
</organism>
<feature type="DNA-binding region" description="Homeobox" evidence="6">
    <location>
        <begin position="91"/>
        <end position="153"/>
    </location>
</feature>
<dbReference type="Proteomes" id="UP000694428">
    <property type="component" value="Unplaced"/>
</dbReference>
<keyword evidence="10" id="KW-1185">Reference proteome</keyword>
<evidence type="ECO:0000256" key="3">
    <source>
        <dbReference type="ARBA" id="ARBA00023125"/>
    </source>
</evidence>
<feature type="compositionally biased region" description="Pro residues" evidence="7">
    <location>
        <begin position="270"/>
        <end position="280"/>
    </location>
</feature>
<dbReference type="PANTHER" id="PTHR11211:SF14">
    <property type="entry name" value="IROQUOIS-CLASS HOMEODOMAIN PROTEIN IRX-3"/>
    <property type="match status" value="1"/>
</dbReference>
<protein>
    <recommendedName>
        <fullName evidence="8">Homeobox domain-containing protein</fullName>
    </recommendedName>
</protein>
<name>A0A8C9EP94_PAVCR</name>
<dbReference type="InterPro" id="IPR009057">
    <property type="entry name" value="Homeodomain-like_sf"/>
</dbReference>
<feature type="compositionally biased region" description="Acidic residues" evidence="7">
    <location>
        <begin position="201"/>
        <end position="216"/>
    </location>
</feature>
<accession>A0A8C9EP94</accession>
<feature type="compositionally biased region" description="Basic and acidic residues" evidence="7">
    <location>
        <begin position="162"/>
        <end position="200"/>
    </location>
</feature>
<dbReference type="PROSITE" id="PS00027">
    <property type="entry name" value="HOMEOBOX_1"/>
    <property type="match status" value="1"/>
</dbReference>
<dbReference type="GO" id="GO:0048468">
    <property type="term" value="P:cell development"/>
    <property type="evidence" value="ECO:0007669"/>
    <property type="project" value="TreeGrafter"/>
</dbReference>
<dbReference type="InterPro" id="IPR017970">
    <property type="entry name" value="Homeobox_CS"/>
</dbReference>
<dbReference type="Pfam" id="PF05920">
    <property type="entry name" value="Homeobox_KN"/>
    <property type="match status" value="1"/>
</dbReference>
<dbReference type="InterPro" id="IPR008422">
    <property type="entry name" value="KN_HD"/>
</dbReference>
<evidence type="ECO:0000259" key="8">
    <source>
        <dbReference type="PROSITE" id="PS50071"/>
    </source>
</evidence>
<evidence type="ECO:0000256" key="7">
    <source>
        <dbReference type="SAM" id="MobiDB-lite"/>
    </source>
</evidence>
<feature type="domain" description="Homeobox" evidence="8">
    <location>
        <begin position="89"/>
        <end position="152"/>
    </location>
</feature>
<feature type="compositionally biased region" description="Low complexity" evidence="7">
    <location>
        <begin position="231"/>
        <end position="241"/>
    </location>
</feature>
<dbReference type="GO" id="GO:0000978">
    <property type="term" value="F:RNA polymerase II cis-regulatory region sequence-specific DNA binding"/>
    <property type="evidence" value="ECO:0007669"/>
    <property type="project" value="TreeGrafter"/>
</dbReference>
<feature type="region of interest" description="Disordered" evidence="7">
    <location>
        <begin position="1"/>
        <end position="102"/>
    </location>
</feature>
<evidence type="ECO:0000256" key="4">
    <source>
        <dbReference type="ARBA" id="ARBA00023155"/>
    </source>
</evidence>
<dbReference type="PROSITE" id="PS50071">
    <property type="entry name" value="HOMEOBOX_2"/>
    <property type="match status" value="1"/>
</dbReference>
<dbReference type="Ensembl" id="ENSPSTT00000003923.1">
    <property type="protein sequence ID" value="ENSPSTP00000003740.1"/>
    <property type="gene ID" value="ENSPSTG00000002723.1"/>
</dbReference>
<evidence type="ECO:0000256" key="1">
    <source>
        <dbReference type="ARBA" id="ARBA00004123"/>
    </source>
</evidence>
<keyword evidence="5 6" id="KW-0539">Nucleus</keyword>
<reference evidence="9" key="2">
    <citation type="submission" date="2025-09" db="UniProtKB">
        <authorList>
            <consortium name="Ensembl"/>
        </authorList>
    </citation>
    <scope>IDENTIFICATION</scope>
</reference>
<proteinExistence type="inferred from homology"/>
<comment type="similarity">
    <text evidence="2">Belongs to the TALE/IRO homeobox family.</text>
</comment>
<keyword evidence="4 6" id="KW-0371">Homeobox</keyword>
<evidence type="ECO:0000313" key="10">
    <source>
        <dbReference type="Proteomes" id="UP000694428"/>
    </source>
</evidence>
<keyword evidence="3 6" id="KW-0238">DNA-binding</keyword>
<sequence>MGPGSGSHRCRLPCRTLSMRSRRAPALCTRGSRSPPLTTRTSTPWGSTSTTGNRAAGAPGEAAGKPGGQGQGRVGHPSRRSRRYGPVDFTASARRKNATRETTSTLKTWLYEHRKNPYPTKGEKIMLAIITKMTLTQVSTWFANARRRLKKENKMTWSPKNKAGEERKEDGTRHDGEYGAGSDGRERKSCKEDKELRLSDLDDMEEEDEEDEDEEEAGKAAKGRPGSLQEAPGPGAALPGASRSACSVPGPCRAFPCSRAPSAAPAPAALAPPPPPYAPPEKPRIWSLARTAGANAARRGSPEGRGTEEGGGAAGELPPAPEAPFRSSAFSPQPVPRSCASHRGLGQPCQYAAGEGTRAGGAAGAGGTGRTGLPPPARPRP</sequence>
<dbReference type="FunFam" id="1.10.10.60:FF:000003">
    <property type="entry name" value="Iroquois-class homeobox protein IRX"/>
    <property type="match status" value="1"/>
</dbReference>
<dbReference type="PANTHER" id="PTHR11211">
    <property type="entry name" value="IROQUOIS-CLASS HOMEODOMAIN PROTEIN IRX"/>
    <property type="match status" value="1"/>
</dbReference>
<feature type="compositionally biased region" description="Low complexity" evidence="7">
    <location>
        <begin position="29"/>
        <end position="64"/>
    </location>
</feature>
<dbReference type="GO" id="GO:0030182">
    <property type="term" value="P:neuron differentiation"/>
    <property type="evidence" value="ECO:0007669"/>
    <property type="project" value="TreeGrafter"/>
</dbReference>
<dbReference type="AlphaFoldDB" id="A0A8C9EP94"/>
<dbReference type="Gene3D" id="1.10.10.60">
    <property type="entry name" value="Homeodomain-like"/>
    <property type="match status" value="1"/>
</dbReference>
<dbReference type="SMART" id="SM00389">
    <property type="entry name" value="HOX"/>
    <property type="match status" value="1"/>
</dbReference>
<evidence type="ECO:0000256" key="6">
    <source>
        <dbReference type="PROSITE-ProRule" id="PRU00108"/>
    </source>
</evidence>
<evidence type="ECO:0000256" key="5">
    <source>
        <dbReference type="ARBA" id="ARBA00023242"/>
    </source>
</evidence>
<feature type="compositionally biased region" description="Gly residues" evidence="7">
    <location>
        <begin position="357"/>
        <end position="370"/>
    </location>
</feature>
<dbReference type="SUPFAM" id="SSF46689">
    <property type="entry name" value="Homeodomain-like"/>
    <property type="match status" value="1"/>
</dbReference>
<dbReference type="GO" id="GO:0000981">
    <property type="term" value="F:DNA-binding transcription factor activity, RNA polymerase II-specific"/>
    <property type="evidence" value="ECO:0007669"/>
    <property type="project" value="InterPro"/>
</dbReference>
<feature type="region of interest" description="Disordered" evidence="7">
    <location>
        <begin position="152"/>
        <end position="381"/>
    </location>
</feature>
<dbReference type="GO" id="GO:0005634">
    <property type="term" value="C:nucleus"/>
    <property type="evidence" value="ECO:0007669"/>
    <property type="project" value="UniProtKB-SubCell"/>
</dbReference>
<feature type="compositionally biased region" description="Low complexity" evidence="7">
    <location>
        <begin position="260"/>
        <end position="269"/>
    </location>
</feature>
<dbReference type="CDD" id="cd00086">
    <property type="entry name" value="homeodomain"/>
    <property type="match status" value="1"/>
</dbReference>
<evidence type="ECO:0000313" key="9">
    <source>
        <dbReference type="Ensembl" id="ENSPSTP00000003740.1"/>
    </source>
</evidence>
<dbReference type="InterPro" id="IPR001356">
    <property type="entry name" value="HD"/>
</dbReference>
<evidence type="ECO:0000256" key="2">
    <source>
        <dbReference type="ARBA" id="ARBA00008446"/>
    </source>
</evidence>
<reference evidence="9" key="1">
    <citation type="submission" date="2025-08" db="UniProtKB">
        <authorList>
            <consortium name="Ensembl"/>
        </authorList>
    </citation>
    <scope>IDENTIFICATION</scope>
</reference>
<feature type="compositionally biased region" description="Low complexity" evidence="7">
    <location>
        <begin position="289"/>
        <end position="299"/>
    </location>
</feature>